<keyword evidence="3" id="KW-1185">Reference proteome</keyword>
<evidence type="ECO:0000313" key="2">
    <source>
        <dbReference type="EMBL" id="MCL1123230.1"/>
    </source>
</evidence>
<accession>A0ABT0L6D8</accession>
<dbReference type="Proteomes" id="UP001203423">
    <property type="component" value="Unassembled WGS sequence"/>
</dbReference>
<organism evidence="2 3">
    <name type="scientific">Shewanella surugensis</name>
    <dbReference type="NCBI Taxonomy" id="212020"/>
    <lineage>
        <taxon>Bacteria</taxon>
        <taxon>Pseudomonadati</taxon>
        <taxon>Pseudomonadota</taxon>
        <taxon>Gammaproteobacteria</taxon>
        <taxon>Alteromonadales</taxon>
        <taxon>Shewanellaceae</taxon>
        <taxon>Shewanella</taxon>
    </lineage>
</organism>
<keyword evidence="1" id="KW-0210">Decarboxylase</keyword>
<dbReference type="InterPro" id="IPR010977">
    <property type="entry name" value="Aromatic_deC"/>
</dbReference>
<dbReference type="PANTHER" id="PTHR11999">
    <property type="entry name" value="GROUP II PYRIDOXAL-5-PHOSPHATE DECARBOXYLASE"/>
    <property type="match status" value="1"/>
</dbReference>
<evidence type="ECO:0000256" key="1">
    <source>
        <dbReference type="ARBA" id="ARBA00022793"/>
    </source>
</evidence>
<dbReference type="EMBL" id="JAKIKS010000003">
    <property type="protein sequence ID" value="MCL1123230.1"/>
    <property type="molecule type" value="Genomic_DNA"/>
</dbReference>
<dbReference type="InterPro" id="IPR015424">
    <property type="entry name" value="PyrdxlP-dep_Trfase"/>
</dbReference>
<proteinExistence type="predicted"/>
<dbReference type="SUPFAM" id="SSF53383">
    <property type="entry name" value="PLP-dependent transferases"/>
    <property type="match status" value="1"/>
</dbReference>
<gene>
    <name evidence="2" type="ORF">L2764_01720</name>
</gene>
<dbReference type="InterPro" id="IPR015422">
    <property type="entry name" value="PyrdxlP-dep_Trfase_small"/>
</dbReference>
<keyword evidence="1" id="KW-0456">Lyase</keyword>
<sequence length="103" mass="11368">MLSSNGQPTKHYELVHPCQLNVVLFKPVTVGLTLSDADNITQTYLEAINQDGRLFLSPGQWQGAKIIRAAISNWQTDERDIEIAKATLCDVAEKLSNSVDSPQ</sequence>
<evidence type="ECO:0000313" key="3">
    <source>
        <dbReference type="Proteomes" id="UP001203423"/>
    </source>
</evidence>
<dbReference type="Gene3D" id="3.90.1150.10">
    <property type="entry name" value="Aspartate Aminotransferase, domain 1"/>
    <property type="match status" value="1"/>
</dbReference>
<dbReference type="RefSeq" id="WP_248938516.1">
    <property type="nucleotide sequence ID" value="NZ_JAKIKS010000003.1"/>
</dbReference>
<protein>
    <submittedName>
        <fullName evidence="2">Uncharacterized protein</fullName>
    </submittedName>
</protein>
<reference evidence="2 3" key="1">
    <citation type="submission" date="2022-01" db="EMBL/GenBank/DDBJ databases">
        <title>Whole genome-based taxonomy of the Shewanellaceae.</title>
        <authorList>
            <person name="Martin-Rodriguez A.J."/>
        </authorList>
    </citation>
    <scope>NUCLEOTIDE SEQUENCE [LARGE SCALE GENOMIC DNA]</scope>
    <source>
        <strain evidence="2 3">DSM 17177</strain>
    </source>
</reference>
<dbReference type="PANTHER" id="PTHR11999:SF70">
    <property type="entry name" value="MIP05841P"/>
    <property type="match status" value="1"/>
</dbReference>
<name>A0ABT0L6D8_9GAMM</name>
<comment type="caution">
    <text evidence="2">The sequence shown here is derived from an EMBL/GenBank/DDBJ whole genome shotgun (WGS) entry which is preliminary data.</text>
</comment>